<dbReference type="PROSITE" id="PS50082">
    <property type="entry name" value="WD_REPEATS_2"/>
    <property type="match status" value="1"/>
</dbReference>
<feature type="transmembrane region" description="Helical" evidence="4">
    <location>
        <begin position="266"/>
        <end position="286"/>
    </location>
</feature>
<feature type="transmembrane region" description="Helical" evidence="4">
    <location>
        <begin position="332"/>
        <end position="352"/>
    </location>
</feature>
<keyword evidence="4" id="KW-0472">Membrane</keyword>
<gene>
    <name evidence="5" type="ORF">L210DRAFT_3550127</name>
</gene>
<dbReference type="InterPro" id="IPR001680">
    <property type="entry name" value="WD40_rpt"/>
</dbReference>
<feature type="repeat" description="WD" evidence="3">
    <location>
        <begin position="553"/>
        <end position="594"/>
    </location>
</feature>
<keyword evidence="1 3" id="KW-0853">WD repeat</keyword>
<organism evidence="5 6">
    <name type="scientific">Boletus edulis BED1</name>
    <dbReference type="NCBI Taxonomy" id="1328754"/>
    <lineage>
        <taxon>Eukaryota</taxon>
        <taxon>Fungi</taxon>
        <taxon>Dikarya</taxon>
        <taxon>Basidiomycota</taxon>
        <taxon>Agaricomycotina</taxon>
        <taxon>Agaricomycetes</taxon>
        <taxon>Agaricomycetidae</taxon>
        <taxon>Boletales</taxon>
        <taxon>Boletineae</taxon>
        <taxon>Boletaceae</taxon>
        <taxon>Boletoideae</taxon>
        <taxon>Boletus</taxon>
    </lineage>
</organism>
<dbReference type="SMART" id="SM00320">
    <property type="entry name" value="WD40"/>
    <property type="match status" value="4"/>
</dbReference>
<dbReference type="SUPFAM" id="SSF50978">
    <property type="entry name" value="WD40 repeat-like"/>
    <property type="match status" value="1"/>
</dbReference>
<dbReference type="InterPro" id="IPR051350">
    <property type="entry name" value="WD_repeat-ST_regulator"/>
</dbReference>
<keyword evidence="2" id="KW-0677">Repeat</keyword>
<dbReference type="AlphaFoldDB" id="A0AAD4BNP6"/>
<dbReference type="GO" id="GO:0034657">
    <property type="term" value="C:GID complex"/>
    <property type="evidence" value="ECO:0007669"/>
    <property type="project" value="TreeGrafter"/>
</dbReference>
<evidence type="ECO:0000313" key="5">
    <source>
        <dbReference type="EMBL" id="KAF8435619.1"/>
    </source>
</evidence>
<keyword evidence="6" id="KW-1185">Reference proteome</keyword>
<evidence type="ECO:0000313" key="6">
    <source>
        <dbReference type="Proteomes" id="UP001194468"/>
    </source>
</evidence>
<dbReference type="PANTHER" id="PTHR22838">
    <property type="entry name" value="WD REPEAT PROTEIN 26-RELATED"/>
    <property type="match status" value="1"/>
</dbReference>
<proteinExistence type="predicted"/>
<feature type="transmembrane region" description="Helical" evidence="4">
    <location>
        <begin position="225"/>
        <end position="246"/>
    </location>
</feature>
<keyword evidence="4" id="KW-1133">Transmembrane helix</keyword>
<reference evidence="5" key="1">
    <citation type="submission" date="2019-10" db="EMBL/GenBank/DDBJ databases">
        <authorList>
            <consortium name="DOE Joint Genome Institute"/>
            <person name="Kuo A."/>
            <person name="Miyauchi S."/>
            <person name="Kiss E."/>
            <person name="Drula E."/>
            <person name="Kohler A."/>
            <person name="Sanchez-Garcia M."/>
            <person name="Andreopoulos B."/>
            <person name="Barry K.W."/>
            <person name="Bonito G."/>
            <person name="Buee M."/>
            <person name="Carver A."/>
            <person name="Chen C."/>
            <person name="Cichocki N."/>
            <person name="Clum A."/>
            <person name="Culley D."/>
            <person name="Crous P.W."/>
            <person name="Fauchery L."/>
            <person name="Girlanda M."/>
            <person name="Hayes R."/>
            <person name="Keri Z."/>
            <person name="LaButti K."/>
            <person name="Lipzen A."/>
            <person name="Lombard V."/>
            <person name="Magnuson J."/>
            <person name="Maillard F."/>
            <person name="Morin E."/>
            <person name="Murat C."/>
            <person name="Nolan M."/>
            <person name="Ohm R."/>
            <person name="Pangilinan J."/>
            <person name="Pereira M."/>
            <person name="Perotto S."/>
            <person name="Peter M."/>
            <person name="Riley R."/>
            <person name="Sitrit Y."/>
            <person name="Stielow B."/>
            <person name="Szollosi G."/>
            <person name="Zifcakova L."/>
            <person name="Stursova M."/>
            <person name="Spatafora J.W."/>
            <person name="Tedersoo L."/>
            <person name="Vaario L.-M."/>
            <person name="Yamada A."/>
            <person name="Yan M."/>
            <person name="Wang P."/>
            <person name="Xu J."/>
            <person name="Bruns T."/>
            <person name="Baldrian P."/>
            <person name="Vilgalys R."/>
            <person name="Henrissat B."/>
            <person name="Grigoriev I.V."/>
            <person name="Hibbett D."/>
            <person name="Nagy L.G."/>
            <person name="Martin F.M."/>
        </authorList>
    </citation>
    <scope>NUCLEOTIDE SEQUENCE</scope>
    <source>
        <strain evidence="5">BED1</strain>
    </source>
</reference>
<keyword evidence="4" id="KW-0812">Transmembrane</keyword>
<evidence type="ECO:0000256" key="4">
    <source>
        <dbReference type="SAM" id="Phobius"/>
    </source>
</evidence>
<protein>
    <submittedName>
        <fullName evidence="5">WD40-repeat-containing domain protein</fullName>
    </submittedName>
</protein>
<comment type="caution">
    <text evidence="5">The sequence shown here is derived from an EMBL/GenBank/DDBJ whole genome shotgun (WGS) entry which is preliminary data.</text>
</comment>
<dbReference type="Proteomes" id="UP001194468">
    <property type="component" value="Unassembled WGS sequence"/>
</dbReference>
<accession>A0AAD4BNP6</accession>
<reference evidence="5" key="2">
    <citation type="journal article" date="2020" name="Nat. Commun.">
        <title>Large-scale genome sequencing of mycorrhizal fungi provides insights into the early evolution of symbiotic traits.</title>
        <authorList>
            <person name="Miyauchi S."/>
            <person name="Kiss E."/>
            <person name="Kuo A."/>
            <person name="Drula E."/>
            <person name="Kohler A."/>
            <person name="Sanchez-Garcia M."/>
            <person name="Morin E."/>
            <person name="Andreopoulos B."/>
            <person name="Barry K.W."/>
            <person name="Bonito G."/>
            <person name="Buee M."/>
            <person name="Carver A."/>
            <person name="Chen C."/>
            <person name="Cichocki N."/>
            <person name="Clum A."/>
            <person name="Culley D."/>
            <person name="Crous P.W."/>
            <person name="Fauchery L."/>
            <person name="Girlanda M."/>
            <person name="Hayes R.D."/>
            <person name="Keri Z."/>
            <person name="LaButti K."/>
            <person name="Lipzen A."/>
            <person name="Lombard V."/>
            <person name="Magnuson J."/>
            <person name="Maillard F."/>
            <person name="Murat C."/>
            <person name="Nolan M."/>
            <person name="Ohm R.A."/>
            <person name="Pangilinan J."/>
            <person name="Pereira M.F."/>
            <person name="Perotto S."/>
            <person name="Peter M."/>
            <person name="Pfister S."/>
            <person name="Riley R."/>
            <person name="Sitrit Y."/>
            <person name="Stielow J.B."/>
            <person name="Szollosi G."/>
            <person name="Zifcakova L."/>
            <person name="Stursova M."/>
            <person name="Spatafora J.W."/>
            <person name="Tedersoo L."/>
            <person name="Vaario L.M."/>
            <person name="Yamada A."/>
            <person name="Yan M."/>
            <person name="Wang P."/>
            <person name="Xu J."/>
            <person name="Bruns T."/>
            <person name="Baldrian P."/>
            <person name="Vilgalys R."/>
            <person name="Dunand C."/>
            <person name="Henrissat B."/>
            <person name="Grigoriev I.V."/>
            <person name="Hibbett D."/>
            <person name="Nagy L.G."/>
            <person name="Martin F.M."/>
        </authorList>
    </citation>
    <scope>NUCLEOTIDE SEQUENCE</scope>
    <source>
        <strain evidence="5">BED1</strain>
    </source>
</reference>
<dbReference type="Pfam" id="PF00400">
    <property type="entry name" value="WD40"/>
    <property type="match status" value="1"/>
</dbReference>
<dbReference type="PANTHER" id="PTHR22838:SF0">
    <property type="entry name" value="WD REPEAT-CONTAINING PROTEIN 26"/>
    <property type="match status" value="1"/>
</dbReference>
<feature type="transmembrane region" description="Helical" evidence="4">
    <location>
        <begin position="307"/>
        <end position="326"/>
    </location>
</feature>
<dbReference type="InterPro" id="IPR036322">
    <property type="entry name" value="WD40_repeat_dom_sf"/>
</dbReference>
<dbReference type="GO" id="GO:0043161">
    <property type="term" value="P:proteasome-mediated ubiquitin-dependent protein catabolic process"/>
    <property type="evidence" value="ECO:0007669"/>
    <property type="project" value="TreeGrafter"/>
</dbReference>
<name>A0AAD4BNP6_BOLED</name>
<sequence length="905" mass="100896">MSLSVLEEDLPVSLDDKLSNAGAGLFFAFEKRIEALDKQLRSFTNAVRQVGSSVGILSSSFKLRERLTKISFMFRENAANLYPRKIARQAREALPNPDSKHRQRRAGIVKLVLEDHLGPDTLPAQLESFAEDIATFINCLNELPEFTDEPINQSMRSFQDDLKYWALCLAEYKTQFRSPAVQRYIHDLTPEIGDHLDGITETLSMFIETGVPTIRFQQQHSLSNLLNLSTVATIFSAVTATMLQLSCKSTGHTLADLVNTFWFSSLVFSMAAAVNSFLGLTWKQVIYRSPAPRIPWWALIWIKQTPLVFLVLSIACFSAGLMLFTYSSGQGTVTSTIITVLTAVTSLGLAAVSTRFASERWILIQHKGQKWVEEAISEMTNCLANTGIARTGRISWRWCSMRIATARGYLRRLASWIIKRKQPRELLPIVEPAQRPRPRTRAPPRPLVYHQEPAAFMPRPAAALSVCSIVTENPASGPAGPPDESTRTRHSDARQRFVNAVRSVIKLQATTRPMSPRRNSLFDRFPDPVMSLPGVRVTSPIDKLKALDISQEIATHQALVRHLQFSPNGKYLATSSWDRTSVIFRVGESFTTHRILVHVRGFIDQVAWSPNGRLLLTKLTHAVKVWSEDGVCKKTIDRQNTVKIIVWLPTGDAFLSVEGSEVVKLDLHGKVLDTYHLGQVQLISVAVTPDCCRLVGLGRSITSPSGPQPSRRSRVEKRIIVYNIHTRLIESQVPFANDIRGIAIARNAPAVLISLEKGTPQLWKLEIERDRSRAGYAQTSRLNLKHTFTLEGPVDQIVGPCHFGGKDDQFVLCAGKAGNIHIWNRETAALLHCIRPRNTPGVGNLTCIGWNHATDDPMMFATGNQDGTIRVYSTAPLDSASDDESYLERRTEGDRATIYSVHSGG</sequence>
<evidence type="ECO:0000256" key="3">
    <source>
        <dbReference type="PROSITE-ProRule" id="PRU00221"/>
    </source>
</evidence>
<dbReference type="InterPro" id="IPR015943">
    <property type="entry name" value="WD40/YVTN_repeat-like_dom_sf"/>
</dbReference>
<evidence type="ECO:0000256" key="1">
    <source>
        <dbReference type="ARBA" id="ARBA00022574"/>
    </source>
</evidence>
<dbReference type="Gene3D" id="2.130.10.10">
    <property type="entry name" value="YVTN repeat-like/Quinoprotein amine dehydrogenase"/>
    <property type="match status" value="2"/>
</dbReference>
<dbReference type="EMBL" id="WHUW01000024">
    <property type="protein sequence ID" value="KAF8435619.1"/>
    <property type="molecule type" value="Genomic_DNA"/>
</dbReference>
<evidence type="ECO:0000256" key="2">
    <source>
        <dbReference type="ARBA" id="ARBA00022737"/>
    </source>
</evidence>